<dbReference type="Pfam" id="PF06073">
    <property type="entry name" value="DUF934"/>
    <property type="match status" value="1"/>
</dbReference>
<proteinExistence type="predicted"/>
<protein>
    <submittedName>
        <fullName evidence="1">DUF934 domain-containing protein</fullName>
    </submittedName>
</protein>
<reference evidence="2" key="1">
    <citation type="journal article" date="2019" name="Int. J. Syst. Evol. Microbiol.">
        <title>The Global Catalogue of Microorganisms (GCM) 10K type strain sequencing project: providing services to taxonomists for standard genome sequencing and annotation.</title>
        <authorList>
            <consortium name="The Broad Institute Genomics Platform"/>
            <consortium name="The Broad Institute Genome Sequencing Center for Infectious Disease"/>
            <person name="Wu L."/>
            <person name="Ma J."/>
        </authorList>
    </citation>
    <scope>NUCLEOTIDE SEQUENCE [LARGE SCALE GENOMIC DNA]</scope>
    <source>
        <strain evidence="2">JCM 17555</strain>
    </source>
</reference>
<gene>
    <name evidence="1" type="ORF">GCM10022278_05640</name>
</gene>
<dbReference type="RefSeq" id="WP_344803059.1">
    <property type="nucleotide sequence ID" value="NZ_BAABBO010000001.1"/>
</dbReference>
<accession>A0ABP7NKR2</accession>
<evidence type="ECO:0000313" key="1">
    <source>
        <dbReference type="EMBL" id="GAA3949352.1"/>
    </source>
</evidence>
<sequence>MPNLIKIPVRADHSEAKLVDHEWSRLEKDLSPEALGSQVEQALKSAYGVLVYWEDALAAGLEGAQVQHDLGLTADNFGVWFDSDDEVEALGKGAQQFPLIALHFPKFVDGRSYSSAYLLRSRFGFTGELRAVGDVLVDQLFFMRRCGFDAFELRADKLVEDALTALNAFSVKYQGSIDRSEPLFRIEDRPAASA</sequence>
<comment type="caution">
    <text evidence="1">The sequence shown here is derived from an EMBL/GenBank/DDBJ whole genome shotgun (WGS) entry which is preliminary data.</text>
</comment>
<dbReference type="InterPro" id="IPR008318">
    <property type="entry name" value="UCP030820"/>
</dbReference>
<evidence type="ECO:0000313" key="2">
    <source>
        <dbReference type="Proteomes" id="UP001501337"/>
    </source>
</evidence>
<name>A0ABP7NKR2_9GAMM</name>
<dbReference type="Proteomes" id="UP001501337">
    <property type="component" value="Unassembled WGS sequence"/>
</dbReference>
<dbReference type="EMBL" id="BAABBO010000001">
    <property type="protein sequence ID" value="GAA3949352.1"/>
    <property type="molecule type" value="Genomic_DNA"/>
</dbReference>
<organism evidence="1 2">
    <name type="scientific">Allohahella marinimesophila</name>
    <dbReference type="NCBI Taxonomy" id="1054972"/>
    <lineage>
        <taxon>Bacteria</taxon>
        <taxon>Pseudomonadati</taxon>
        <taxon>Pseudomonadota</taxon>
        <taxon>Gammaproteobacteria</taxon>
        <taxon>Oceanospirillales</taxon>
        <taxon>Hahellaceae</taxon>
        <taxon>Allohahella</taxon>
    </lineage>
</organism>
<keyword evidence="2" id="KW-1185">Reference proteome</keyword>